<dbReference type="PANTHER" id="PTHR46796:SF15">
    <property type="entry name" value="BLL1074 PROTEIN"/>
    <property type="match status" value="1"/>
</dbReference>
<feature type="domain" description="HTH araC/xylS-type" evidence="5">
    <location>
        <begin position="172"/>
        <end position="269"/>
    </location>
</feature>
<keyword evidence="1" id="KW-0805">Transcription regulation</keyword>
<dbReference type="SMART" id="SM00342">
    <property type="entry name" value="HTH_ARAC"/>
    <property type="match status" value="1"/>
</dbReference>
<dbReference type="Proteomes" id="UP001361570">
    <property type="component" value="Unassembled WGS sequence"/>
</dbReference>
<evidence type="ECO:0000259" key="5">
    <source>
        <dbReference type="PROSITE" id="PS01124"/>
    </source>
</evidence>
<reference evidence="6 7" key="1">
    <citation type="submission" date="2024-03" db="EMBL/GenBank/DDBJ databases">
        <title>Draft genome sequence of Klenkia sp. LSe6-5.</title>
        <authorList>
            <person name="Duangmal K."/>
            <person name="Chantavorakit T."/>
        </authorList>
    </citation>
    <scope>NUCLEOTIDE SEQUENCE [LARGE SCALE GENOMIC DNA]</scope>
    <source>
        <strain evidence="6 7">LSe6-5</strain>
    </source>
</reference>
<dbReference type="InterPro" id="IPR046532">
    <property type="entry name" value="DUF6597"/>
</dbReference>
<accession>A0ABU8DV83</accession>
<name>A0ABU8DV83_9ACTN</name>
<feature type="compositionally biased region" description="Polar residues" evidence="4">
    <location>
        <begin position="284"/>
        <end position="302"/>
    </location>
</feature>
<organism evidence="6 7">
    <name type="scientific">Klenkia sesuvii</name>
    <dbReference type="NCBI Taxonomy" id="3103137"/>
    <lineage>
        <taxon>Bacteria</taxon>
        <taxon>Bacillati</taxon>
        <taxon>Actinomycetota</taxon>
        <taxon>Actinomycetes</taxon>
        <taxon>Geodermatophilales</taxon>
        <taxon>Geodermatophilaceae</taxon>
        <taxon>Klenkia</taxon>
    </lineage>
</organism>
<dbReference type="Gene3D" id="1.10.10.60">
    <property type="entry name" value="Homeodomain-like"/>
    <property type="match status" value="1"/>
</dbReference>
<protein>
    <submittedName>
        <fullName evidence="6">AraC family transcriptional regulator</fullName>
    </submittedName>
</protein>
<keyword evidence="3" id="KW-0804">Transcription</keyword>
<dbReference type="SUPFAM" id="SSF46689">
    <property type="entry name" value="Homeodomain-like"/>
    <property type="match status" value="1"/>
</dbReference>
<comment type="caution">
    <text evidence="6">The sequence shown here is derived from an EMBL/GenBank/DDBJ whole genome shotgun (WGS) entry which is preliminary data.</text>
</comment>
<keyword evidence="7" id="KW-1185">Reference proteome</keyword>
<dbReference type="InterPro" id="IPR009057">
    <property type="entry name" value="Homeodomain-like_sf"/>
</dbReference>
<feature type="region of interest" description="Disordered" evidence="4">
    <location>
        <begin position="266"/>
        <end position="302"/>
    </location>
</feature>
<evidence type="ECO:0000313" key="7">
    <source>
        <dbReference type="Proteomes" id="UP001361570"/>
    </source>
</evidence>
<evidence type="ECO:0000256" key="2">
    <source>
        <dbReference type="ARBA" id="ARBA00023125"/>
    </source>
</evidence>
<dbReference type="EMBL" id="JBAPLU010000011">
    <property type="protein sequence ID" value="MEI4272548.1"/>
    <property type="molecule type" value="Genomic_DNA"/>
</dbReference>
<keyword evidence="2" id="KW-0238">DNA-binding</keyword>
<evidence type="ECO:0000256" key="1">
    <source>
        <dbReference type="ARBA" id="ARBA00023015"/>
    </source>
</evidence>
<gene>
    <name evidence="6" type="ORF">TEK04_12525</name>
</gene>
<dbReference type="Pfam" id="PF20240">
    <property type="entry name" value="DUF6597"/>
    <property type="match status" value="1"/>
</dbReference>
<evidence type="ECO:0000256" key="3">
    <source>
        <dbReference type="ARBA" id="ARBA00023163"/>
    </source>
</evidence>
<dbReference type="InterPro" id="IPR018060">
    <property type="entry name" value="HTH_AraC"/>
</dbReference>
<feature type="region of interest" description="Disordered" evidence="4">
    <location>
        <begin position="1"/>
        <end position="25"/>
    </location>
</feature>
<evidence type="ECO:0000313" key="6">
    <source>
        <dbReference type="EMBL" id="MEI4272548.1"/>
    </source>
</evidence>
<dbReference type="PROSITE" id="PS01124">
    <property type="entry name" value="HTH_ARAC_FAMILY_2"/>
    <property type="match status" value="1"/>
</dbReference>
<dbReference type="PANTHER" id="PTHR46796">
    <property type="entry name" value="HTH-TYPE TRANSCRIPTIONAL ACTIVATOR RHAS-RELATED"/>
    <property type="match status" value="1"/>
</dbReference>
<proteinExistence type="predicted"/>
<dbReference type="RefSeq" id="WP_336404676.1">
    <property type="nucleotide sequence ID" value="NZ_JBAPLU010000011.1"/>
</dbReference>
<sequence length="302" mass="32200">MEPDSTDAVERAHLRAPGDRSHTMHRYAPPAELVPLVQRFWIPVWSVPPGQESTQHVLQYPVALLVVAPDYARFYGVVTGLSATTLTGDGWAVGVMLTPAAGALVAGVDMSTFTDRHVDLTEVLGATDLPARVRAAMAADPCSAAAHRAATTAFADVLRPLLPVDAEGELVDRVVALVESRPDLLRVAQLCEATGLGERALQRLLQRRLGLTPKWLIQRRRLHEAAEALRHGEGAMAQTAALLGYADQAHFTRDWTAVTGTPPGRFAAAHRAQPNGPAPARETTPGTPSASKTVMSSAPSTT</sequence>
<dbReference type="InterPro" id="IPR050204">
    <property type="entry name" value="AraC_XylS_family_regulators"/>
</dbReference>
<dbReference type="Pfam" id="PF12833">
    <property type="entry name" value="HTH_18"/>
    <property type="match status" value="1"/>
</dbReference>
<evidence type="ECO:0000256" key="4">
    <source>
        <dbReference type="SAM" id="MobiDB-lite"/>
    </source>
</evidence>
<feature type="compositionally biased region" description="Basic and acidic residues" evidence="4">
    <location>
        <begin position="8"/>
        <end position="22"/>
    </location>
</feature>